<gene>
    <name evidence="1" type="ORF">ICJ84_03350</name>
</gene>
<protein>
    <submittedName>
        <fullName evidence="1">Uncharacterized protein</fullName>
    </submittedName>
</protein>
<accession>A0A8J6Q5C5</accession>
<dbReference type="RefSeq" id="WP_188214940.1">
    <property type="nucleotide sequence ID" value="NZ_BAABGH010000004.1"/>
</dbReference>
<dbReference type="EMBL" id="JACVXC010000001">
    <property type="protein sequence ID" value="MBD0834469.1"/>
    <property type="molecule type" value="Genomic_DNA"/>
</dbReference>
<dbReference type="Proteomes" id="UP000602057">
    <property type="component" value="Unassembled WGS sequence"/>
</dbReference>
<dbReference type="AlphaFoldDB" id="A0A8J6Q5C5"/>
<name>A0A8J6Q5C5_9FLAO</name>
<comment type="caution">
    <text evidence="1">The sequence shown here is derived from an EMBL/GenBank/DDBJ whole genome shotgun (WGS) entry which is preliminary data.</text>
</comment>
<keyword evidence="2" id="KW-1185">Reference proteome</keyword>
<reference evidence="1" key="2">
    <citation type="submission" date="2020-09" db="EMBL/GenBank/DDBJ databases">
        <authorList>
            <person name="Wu Z."/>
        </authorList>
    </citation>
    <scope>NUCLEOTIDE SEQUENCE</scope>
    <source>
        <strain evidence="1">SC17</strain>
    </source>
</reference>
<organism evidence="1 2">
    <name type="scientific">Aestuariibaculum suncheonense</name>
    <dbReference type="NCBI Taxonomy" id="1028745"/>
    <lineage>
        <taxon>Bacteria</taxon>
        <taxon>Pseudomonadati</taxon>
        <taxon>Bacteroidota</taxon>
        <taxon>Flavobacteriia</taxon>
        <taxon>Flavobacteriales</taxon>
        <taxon>Flavobacteriaceae</taxon>
    </lineage>
</organism>
<reference evidence="1" key="1">
    <citation type="journal article" date="2013" name="Int. J. Syst. Evol. Microbiol.">
        <title>Aestuariibaculum suncheonense gen. nov., sp. nov., a marine bacterium of the family Flavobacteriaceae isolated from a tidal flat and emended descriptions of the genera Gaetbulibacter and Tamlana.</title>
        <authorList>
            <person name="Jeong S.H."/>
            <person name="Park M.S."/>
            <person name="Jin H.M."/>
            <person name="Lee K."/>
            <person name="Park W."/>
            <person name="Jeon C.O."/>
        </authorList>
    </citation>
    <scope>NUCLEOTIDE SEQUENCE</scope>
    <source>
        <strain evidence="1">SC17</strain>
    </source>
</reference>
<evidence type="ECO:0000313" key="2">
    <source>
        <dbReference type="Proteomes" id="UP000602057"/>
    </source>
</evidence>
<evidence type="ECO:0000313" key="1">
    <source>
        <dbReference type="EMBL" id="MBD0834469.1"/>
    </source>
</evidence>
<sequence>MKLASKSKDNSSITLENGRQFIVMLDDIEIVKNWSIGTELEIKTSDSRVPYNHIISNPSREEKIRVGIPK</sequence>
<proteinExistence type="predicted"/>